<dbReference type="InterPro" id="IPR005552">
    <property type="entry name" value="Scramblase"/>
</dbReference>
<feature type="region of interest" description="Disordered" evidence="3">
    <location>
        <begin position="1"/>
        <end position="22"/>
    </location>
</feature>
<dbReference type="Proteomes" id="UP000007110">
    <property type="component" value="Unassembled WGS sequence"/>
</dbReference>
<dbReference type="PANTHER" id="PTHR23248:SF40">
    <property type="entry name" value="PHOSPHOLIPID SCRAMBLASE"/>
    <property type="match status" value="1"/>
</dbReference>
<comment type="cofactor">
    <cofactor evidence="2">
        <name>Ca(2+)</name>
        <dbReference type="ChEBI" id="CHEBI:29108"/>
    </cofactor>
</comment>
<accession>A0A7M7GGB8</accession>
<evidence type="ECO:0000313" key="4">
    <source>
        <dbReference type="EnsemblMetazoa" id="XP_003724469"/>
    </source>
</evidence>
<dbReference type="EnsemblMetazoa" id="XM_003724421">
    <property type="protein sequence ID" value="XP_003724469"/>
    <property type="gene ID" value="LOC100892418"/>
</dbReference>
<sequence length="257" mass="28562">MDETTNGRRKAIVTKQPHGDADSIELRNWATPSSSSKEGSASNHNRRIQRALQDLQGVDEINIRQTLETIGSSCTGSNAYHLVTREGDVLLNAFEETTCCSRCWCGPARSFRMSIQNAESEEILQVVRPHRCDACCCPCCLMKSMVQTPGGYVLGYTKQNWSLCGAVFTIINRNGHRIAGMESPCCPCRCCTNIDISILSRNGEEGAVTKRWGGRKHNTNMDHEFFVLNFPSGTDLQTKGLLLGSAFLVDYMFFEMT</sequence>
<proteinExistence type="inferred from homology"/>
<dbReference type="GO" id="GO:0017121">
    <property type="term" value="P:plasma membrane phospholipid scrambling"/>
    <property type="evidence" value="ECO:0000318"/>
    <property type="project" value="GO_Central"/>
</dbReference>
<dbReference type="AlphaFoldDB" id="A0A7M7GGB8"/>
<reference evidence="5" key="1">
    <citation type="submission" date="2015-02" db="EMBL/GenBank/DDBJ databases">
        <title>Genome sequencing for Strongylocentrotus purpuratus.</title>
        <authorList>
            <person name="Murali S."/>
            <person name="Liu Y."/>
            <person name="Vee V."/>
            <person name="English A."/>
            <person name="Wang M."/>
            <person name="Skinner E."/>
            <person name="Han Y."/>
            <person name="Muzny D.M."/>
            <person name="Worley K.C."/>
            <person name="Gibbs R.A."/>
        </authorList>
    </citation>
    <scope>NUCLEOTIDE SEQUENCE</scope>
</reference>
<keyword evidence="2" id="KW-0449">Lipoprotein</keyword>
<dbReference type="GO" id="GO:0017128">
    <property type="term" value="F:phospholipid scramblase activity"/>
    <property type="evidence" value="ECO:0000318"/>
    <property type="project" value="GO_Central"/>
</dbReference>
<name>A0A7M7GGB8_STRPU</name>
<dbReference type="GeneID" id="100892418"/>
<comment type="similarity">
    <text evidence="1 2">Belongs to the phospholipid scramblase family.</text>
</comment>
<dbReference type="InParanoid" id="A0A7M7GGB8"/>
<keyword evidence="2" id="KW-0106">Calcium</keyword>
<evidence type="ECO:0000256" key="3">
    <source>
        <dbReference type="SAM" id="MobiDB-lite"/>
    </source>
</evidence>
<reference evidence="4" key="2">
    <citation type="submission" date="2021-01" db="UniProtKB">
        <authorList>
            <consortium name="EnsemblMetazoa"/>
        </authorList>
    </citation>
    <scope>IDENTIFICATION</scope>
</reference>
<dbReference type="PANTHER" id="PTHR23248">
    <property type="entry name" value="PHOSPHOLIPID SCRAMBLASE-RELATED"/>
    <property type="match status" value="1"/>
</dbReference>
<organism evidence="4 5">
    <name type="scientific">Strongylocentrotus purpuratus</name>
    <name type="common">Purple sea urchin</name>
    <dbReference type="NCBI Taxonomy" id="7668"/>
    <lineage>
        <taxon>Eukaryota</taxon>
        <taxon>Metazoa</taxon>
        <taxon>Echinodermata</taxon>
        <taxon>Eleutherozoa</taxon>
        <taxon>Echinozoa</taxon>
        <taxon>Echinoidea</taxon>
        <taxon>Euechinoidea</taxon>
        <taxon>Echinacea</taxon>
        <taxon>Camarodonta</taxon>
        <taxon>Echinidea</taxon>
        <taxon>Strongylocentrotidae</taxon>
        <taxon>Strongylocentrotus</taxon>
    </lineage>
</organism>
<dbReference type="OMA" id="IQMIFRA"/>
<dbReference type="KEGG" id="spu:100892418"/>
<keyword evidence="5" id="KW-1185">Reference proteome</keyword>
<dbReference type="RefSeq" id="XP_003724469.2">
    <property type="nucleotide sequence ID" value="XM_003724421.3"/>
</dbReference>
<evidence type="ECO:0000256" key="2">
    <source>
        <dbReference type="RuleBase" id="RU363116"/>
    </source>
</evidence>
<protein>
    <recommendedName>
        <fullName evidence="2">Phospholipid scramblase</fullName>
    </recommendedName>
</protein>
<evidence type="ECO:0000256" key="1">
    <source>
        <dbReference type="ARBA" id="ARBA00005350"/>
    </source>
</evidence>
<comment type="function">
    <text evidence="2">May mediate accelerated ATP-independent bidirectional transbilayer migration of phospholipids upon binding calcium ions that results in a loss of phospholipid asymmetry in the plasma membrane.</text>
</comment>
<keyword evidence="2" id="KW-0564">Palmitate</keyword>
<dbReference type="OrthoDB" id="191150at2759"/>
<dbReference type="Pfam" id="PF03803">
    <property type="entry name" value="Scramblase"/>
    <property type="match status" value="1"/>
</dbReference>
<evidence type="ECO:0000313" key="5">
    <source>
        <dbReference type="Proteomes" id="UP000007110"/>
    </source>
</evidence>
<dbReference type="GO" id="GO:0005886">
    <property type="term" value="C:plasma membrane"/>
    <property type="evidence" value="ECO:0000318"/>
    <property type="project" value="GO_Central"/>
</dbReference>